<dbReference type="Proteomes" id="UP000183788">
    <property type="component" value="Unassembled WGS sequence"/>
</dbReference>
<gene>
    <name evidence="1" type="ORF">SAMN05661012_04620</name>
    <name evidence="2" type="ORF">SR876_24990</name>
</gene>
<keyword evidence="4" id="KW-1185">Reference proteome</keyword>
<dbReference type="EMBL" id="CP140154">
    <property type="protein sequence ID" value="WQG88188.1"/>
    <property type="molecule type" value="Genomic_DNA"/>
</dbReference>
<dbReference type="AlphaFoldDB" id="A0A1K1S2E8"/>
<protein>
    <submittedName>
        <fullName evidence="1">Uncharacterized protein</fullName>
    </submittedName>
</protein>
<accession>A0A1K1S2E8</accession>
<evidence type="ECO:0000313" key="3">
    <source>
        <dbReference type="Proteomes" id="UP000183788"/>
    </source>
</evidence>
<evidence type="ECO:0000313" key="4">
    <source>
        <dbReference type="Proteomes" id="UP001326715"/>
    </source>
</evidence>
<sequence>MITWKHICWMGIALFHLLVVALHAAHFKEWSKHTTWLSGYGDFTGAGNIFSFFAPHIGNEIAVLYTVADGKSQHVMRLEGNNSECNRRIQTIYNFFSIEEAQPLLARSCAAYVLKEAPDGTMVRVTVVSKLVPEMKDFRNGVEAKWEPFLVKDYRKNRE</sequence>
<dbReference type="EMBL" id="FPIZ01000016">
    <property type="protein sequence ID" value="SFW78276.1"/>
    <property type="molecule type" value="Genomic_DNA"/>
</dbReference>
<dbReference type="Proteomes" id="UP001326715">
    <property type="component" value="Chromosome"/>
</dbReference>
<evidence type="ECO:0000313" key="1">
    <source>
        <dbReference type="EMBL" id="SFW78276.1"/>
    </source>
</evidence>
<reference evidence="2 4" key="2">
    <citation type="submission" date="2023-11" db="EMBL/GenBank/DDBJ databases">
        <title>MicrobeMod: A computational toolkit for identifying prokaryotic methylation and restriction-modification with nanopore sequencing.</title>
        <authorList>
            <person name="Crits-Christoph A."/>
            <person name="Kang S.C."/>
            <person name="Lee H."/>
            <person name="Ostrov N."/>
        </authorList>
    </citation>
    <scope>NUCLEOTIDE SEQUENCE [LARGE SCALE GENOMIC DNA]</scope>
    <source>
        <strain evidence="2 4">ATCC 23090</strain>
    </source>
</reference>
<proteinExistence type="predicted"/>
<dbReference type="OrthoDB" id="660001at2"/>
<organism evidence="1 3">
    <name type="scientific">Chitinophaga sancti</name>
    <dbReference type="NCBI Taxonomy" id="1004"/>
    <lineage>
        <taxon>Bacteria</taxon>
        <taxon>Pseudomonadati</taxon>
        <taxon>Bacteroidota</taxon>
        <taxon>Chitinophagia</taxon>
        <taxon>Chitinophagales</taxon>
        <taxon>Chitinophagaceae</taxon>
        <taxon>Chitinophaga</taxon>
    </lineage>
</organism>
<reference evidence="1 3" key="1">
    <citation type="submission" date="2016-11" db="EMBL/GenBank/DDBJ databases">
        <authorList>
            <person name="Jaros S."/>
            <person name="Januszkiewicz K."/>
            <person name="Wedrychowicz H."/>
        </authorList>
    </citation>
    <scope>NUCLEOTIDE SEQUENCE [LARGE SCALE GENOMIC DNA]</scope>
    <source>
        <strain evidence="1 3">DSM 784</strain>
    </source>
</reference>
<evidence type="ECO:0000313" key="2">
    <source>
        <dbReference type="EMBL" id="WQG88188.1"/>
    </source>
</evidence>
<dbReference type="RefSeq" id="WP_072363590.1">
    <property type="nucleotide sequence ID" value="NZ_CP139972.1"/>
</dbReference>
<name>A0A1K1S2E8_9BACT</name>